<dbReference type="InterPro" id="IPR036634">
    <property type="entry name" value="PRD_sf"/>
</dbReference>
<feature type="domain" description="PRD" evidence="2">
    <location>
        <begin position="167"/>
        <end position="271"/>
    </location>
</feature>
<dbReference type="SMART" id="SM01061">
    <property type="entry name" value="CAT_RBD"/>
    <property type="match status" value="1"/>
</dbReference>
<dbReference type="STRING" id="1034346.GCA_000313565_02144"/>
<dbReference type="OrthoDB" id="9813552at2"/>
<accession>A0A318KV57</accession>
<dbReference type="PROSITE" id="PS51372">
    <property type="entry name" value="PRD_2"/>
    <property type="match status" value="2"/>
</dbReference>
<comment type="caution">
    <text evidence="3">The sequence shown here is derived from an EMBL/GenBank/DDBJ whole genome shotgun (WGS) entry which is preliminary data.</text>
</comment>
<dbReference type="PANTHER" id="PTHR30185">
    <property type="entry name" value="CRYPTIC BETA-GLUCOSIDE BGL OPERON ANTITERMINATOR"/>
    <property type="match status" value="1"/>
</dbReference>
<keyword evidence="4" id="KW-1185">Reference proteome</keyword>
<dbReference type="Gene3D" id="1.10.1790.10">
    <property type="entry name" value="PRD domain"/>
    <property type="match status" value="2"/>
</dbReference>
<dbReference type="SUPFAM" id="SSF63520">
    <property type="entry name" value="PTS-regulatory domain, PRD"/>
    <property type="match status" value="2"/>
</dbReference>
<dbReference type="InterPro" id="IPR004341">
    <property type="entry name" value="CAT_RNA-bd_dom"/>
</dbReference>
<dbReference type="InterPro" id="IPR050661">
    <property type="entry name" value="BglG_antiterminators"/>
</dbReference>
<dbReference type="PANTHER" id="PTHR30185:SF15">
    <property type="entry name" value="CRYPTIC BETA-GLUCOSIDE BGL OPERON ANTITERMINATOR"/>
    <property type="match status" value="1"/>
</dbReference>
<reference evidence="3 4" key="1">
    <citation type="submission" date="2018-05" db="EMBL/GenBank/DDBJ databases">
        <title>Genomic Encyclopedia of Type Strains, Phase IV (KMG-IV): sequencing the most valuable type-strain genomes for metagenomic binning, comparative biology and taxonomic classification.</title>
        <authorList>
            <person name="Goeker M."/>
        </authorList>
    </citation>
    <scope>NUCLEOTIDE SEQUENCE [LARGE SCALE GENOMIC DNA]</scope>
    <source>
        <strain evidence="3 4">JC118</strain>
    </source>
</reference>
<gene>
    <name evidence="3" type="ORF">DES51_10333</name>
</gene>
<evidence type="ECO:0000256" key="1">
    <source>
        <dbReference type="ARBA" id="ARBA00022737"/>
    </source>
</evidence>
<evidence type="ECO:0000313" key="3">
    <source>
        <dbReference type="EMBL" id="PXX80442.1"/>
    </source>
</evidence>
<dbReference type="Proteomes" id="UP000247612">
    <property type="component" value="Unassembled WGS sequence"/>
</dbReference>
<dbReference type="InterPro" id="IPR011608">
    <property type="entry name" value="PRD"/>
</dbReference>
<dbReference type="Pfam" id="PF00874">
    <property type="entry name" value="PRD"/>
    <property type="match status" value="2"/>
</dbReference>
<name>A0A318KV57_9FIRM</name>
<dbReference type="Gene3D" id="2.30.24.10">
    <property type="entry name" value="CAT RNA-binding domain"/>
    <property type="match status" value="1"/>
</dbReference>
<organism evidence="3 4">
    <name type="scientific">Dielma fastidiosa</name>
    <dbReference type="NCBI Taxonomy" id="1034346"/>
    <lineage>
        <taxon>Bacteria</taxon>
        <taxon>Bacillati</taxon>
        <taxon>Bacillota</taxon>
        <taxon>Erysipelotrichia</taxon>
        <taxon>Erysipelotrichales</taxon>
        <taxon>Erysipelotrichaceae</taxon>
        <taxon>Dielma</taxon>
    </lineage>
</organism>
<keyword evidence="1" id="KW-0677">Repeat</keyword>
<dbReference type="GO" id="GO:0006355">
    <property type="term" value="P:regulation of DNA-templated transcription"/>
    <property type="evidence" value="ECO:0007669"/>
    <property type="project" value="InterPro"/>
</dbReference>
<dbReference type="EMBL" id="QJKH01000003">
    <property type="protein sequence ID" value="PXX80442.1"/>
    <property type="molecule type" value="Genomic_DNA"/>
</dbReference>
<feature type="domain" description="PRD" evidence="2">
    <location>
        <begin position="60"/>
        <end position="165"/>
    </location>
</feature>
<sequence>MRVVKNINNNVSLCIDSQGREVIAFGKGIGFTRPPYEVPLTMIQRTFYNVNQAYLGVIAQIPEEIIDVSTEIVDNANQQLGDRYSANVILTLADHIQFAIKRQHEQVHLKLPLLYEVKHLYPNEMKIGIAALALINNRLSIQLPEEEAASITLHLVDYGNKEINPSSIKEKSKLTKVTEFIETQMNIKIDKTGFNYSRFATHMYYLFERIDTDKNISSENEKMFELLKVQYPKTYDCAIAIKNILNVEFNDEELLYLIIHINRLCSREDCYR</sequence>
<evidence type="ECO:0000313" key="4">
    <source>
        <dbReference type="Proteomes" id="UP000247612"/>
    </source>
</evidence>
<protein>
    <submittedName>
        <fullName evidence="3">BglG family transcriptional antiterminator</fullName>
    </submittedName>
</protein>
<dbReference type="Pfam" id="PF03123">
    <property type="entry name" value="CAT_RBD"/>
    <property type="match status" value="1"/>
</dbReference>
<evidence type="ECO:0000259" key="2">
    <source>
        <dbReference type="PROSITE" id="PS51372"/>
    </source>
</evidence>
<dbReference type="RefSeq" id="WP_022938446.1">
    <property type="nucleotide sequence ID" value="NZ_CABKRQ010000005.1"/>
</dbReference>
<dbReference type="InterPro" id="IPR036650">
    <property type="entry name" value="CAT_RNA-bd_dom_sf"/>
</dbReference>
<proteinExistence type="predicted"/>
<dbReference type="AlphaFoldDB" id="A0A318KV57"/>
<dbReference type="SUPFAM" id="SSF50151">
    <property type="entry name" value="SacY-like RNA-binding domain"/>
    <property type="match status" value="1"/>
</dbReference>
<dbReference type="GO" id="GO:0003723">
    <property type="term" value="F:RNA binding"/>
    <property type="evidence" value="ECO:0007669"/>
    <property type="project" value="InterPro"/>
</dbReference>